<name>A0A6A0HAQ6_HYAAZ</name>
<reference evidence="1" key="1">
    <citation type="submission" date="2014-08" db="EMBL/GenBank/DDBJ databases">
        <authorList>
            <person name="Murali S."/>
            <person name="Richards S."/>
            <person name="Bandaranaike D."/>
            <person name="Bellair M."/>
            <person name="Blankenburg K."/>
            <person name="Chao H."/>
            <person name="Dinh H."/>
            <person name="Doddapaneni H."/>
            <person name="Dugan-Rocha S."/>
            <person name="Elkadiri S."/>
            <person name="Gnanaolivu R."/>
            <person name="Hughes D."/>
            <person name="Lee S."/>
            <person name="Li M."/>
            <person name="Ming W."/>
            <person name="Munidasa M."/>
            <person name="Muniz J."/>
            <person name="Nguyen L."/>
            <person name="Osuji N."/>
            <person name="Pu L.-L."/>
            <person name="Puazo M."/>
            <person name="Skinner E."/>
            <person name="Qu C."/>
            <person name="Quiroz J."/>
            <person name="Raj R."/>
            <person name="Weissenberger G."/>
            <person name="Xin Y."/>
            <person name="Zou X."/>
            <person name="Han Y."/>
            <person name="Worley K."/>
            <person name="Muzny D."/>
            <person name="Gibbs R."/>
        </authorList>
    </citation>
    <scope>NUCLEOTIDE SEQUENCE</scope>
    <source>
        <strain evidence="1">HAZT.00-mixed</strain>
        <tissue evidence="1">Whole organism</tissue>
    </source>
</reference>
<dbReference type="EMBL" id="JQDR03002853">
    <property type="protein sequence ID" value="KAA0202853.1"/>
    <property type="molecule type" value="Genomic_DNA"/>
</dbReference>
<dbReference type="Gene3D" id="1.10.3290.10">
    <property type="entry name" value="Fido-like domain"/>
    <property type="match status" value="1"/>
</dbReference>
<gene>
    <name evidence="1" type="ORF">HAZT_HAZT008539</name>
</gene>
<organism evidence="1">
    <name type="scientific">Hyalella azteca</name>
    <name type="common">Amphipod</name>
    <dbReference type="NCBI Taxonomy" id="294128"/>
    <lineage>
        <taxon>Eukaryota</taxon>
        <taxon>Metazoa</taxon>
        <taxon>Ecdysozoa</taxon>
        <taxon>Arthropoda</taxon>
        <taxon>Crustacea</taxon>
        <taxon>Multicrustacea</taxon>
        <taxon>Malacostraca</taxon>
        <taxon>Eumalacostraca</taxon>
        <taxon>Peracarida</taxon>
        <taxon>Amphipoda</taxon>
        <taxon>Senticaudata</taxon>
        <taxon>Talitrida</taxon>
        <taxon>Talitroidea</taxon>
        <taxon>Hyalellidae</taxon>
        <taxon>Hyalella</taxon>
    </lineage>
</organism>
<dbReference type="AlphaFoldDB" id="A0A6A0HAQ6"/>
<dbReference type="Proteomes" id="UP000711488">
    <property type="component" value="Unassembled WGS sequence"/>
</dbReference>
<sequence>MRTEGLVASKDLRQLEAIEVKKVQLSHIPDSFPALQRIQNEAHFYHIHHTVAIEGNSLSVSEIRHIIETGLSVAGDCLIGLSVAGDALTGLSVAGDALTGLSVAGCSYSVSYTHLDVYKRQVLCCTITSVCCTITSVLYHHLSAVPSPQCAVPSPQCAVPPSPQCAVPSPQCAVPSPQCCTITSVCCTITSVLSLIHI</sequence>
<dbReference type="InterPro" id="IPR036597">
    <property type="entry name" value="Fido-like_dom_sf"/>
</dbReference>
<reference evidence="1" key="3">
    <citation type="submission" date="2019-06" db="EMBL/GenBank/DDBJ databases">
        <authorList>
            <person name="Poynton C."/>
            <person name="Hasenbein S."/>
            <person name="Benoit J.B."/>
            <person name="Sepulveda M.S."/>
            <person name="Poelchau M.F."/>
            <person name="Murali S.C."/>
            <person name="Chen S."/>
            <person name="Glastad K.M."/>
            <person name="Werren J.H."/>
            <person name="Vineis J.H."/>
            <person name="Bowen J.L."/>
            <person name="Friedrich M."/>
            <person name="Jones J."/>
            <person name="Robertson H.M."/>
            <person name="Feyereisen R."/>
            <person name="Mechler-Hickson A."/>
            <person name="Mathers N."/>
            <person name="Lee C.E."/>
            <person name="Colbourne J.K."/>
            <person name="Biales A."/>
            <person name="Johnston J.S."/>
            <person name="Wellborn G.A."/>
            <person name="Rosendale A.J."/>
            <person name="Cridge A.G."/>
            <person name="Munoz-Torres M.C."/>
            <person name="Bain P.A."/>
            <person name="Manny A.R."/>
            <person name="Major K.M."/>
            <person name="Lambert F.N."/>
            <person name="Vulpe C.D."/>
            <person name="Tuck P."/>
            <person name="Blalock B.J."/>
            <person name="Lin Y.-Y."/>
            <person name="Smith M.E."/>
            <person name="Ochoa-Acuna H."/>
            <person name="Chen M.-J.M."/>
            <person name="Childers C.P."/>
            <person name="Qu J."/>
            <person name="Dugan S."/>
            <person name="Lee S.L."/>
            <person name="Chao H."/>
            <person name="Dinh H."/>
            <person name="Han Y."/>
            <person name="Doddapaneni H."/>
            <person name="Worley K.C."/>
            <person name="Muzny D.M."/>
            <person name="Gibbs R.A."/>
            <person name="Richards S."/>
        </authorList>
    </citation>
    <scope>NUCLEOTIDE SEQUENCE</scope>
    <source>
        <strain evidence="1">HAZT.00-mixed</strain>
        <tissue evidence="1">Whole organism</tissue>
    </source>
</reference>
<protein>
    <submittedName>
        <fullName evidence="1">Uncharacterized protein</fullName>
    </submittedName>
</protein>
<proteinExistence type="predicted"/>
<reference evidence="1" key="2">
    <citation type="journal article" date="2018" name="Environ. Sci. Technol.">
        <title>The Toxicogenome of Hyalella azteca: A Model for Sediment Ecotoxicology and Evolutionary Toxicology.</title>
        <authorList>
            <person name="Poynton H.C."/>
            <person name="Hasenbein S."/>
            <person name="Benoit J.B."/>
            <person name="Sepulveda M.S."/>
            <person name="Poelchau M.F."/>
            <person name="Hughes D.S.T."/>
            <person name="Murali S.C."/>
            <person name="Chen S."/>
            <person name="Glastad K.M."/>
            <person name="Goodisman M.A.D."/>
            <person name="Werren J.H."/>
            <person name="Vineis J.H."/>
            <person name="Bowen J.L."/>
            <person name="Friedrich M."/>
            <person name="Jones J."/>
            <person name="Robertson H.M."/>
            <person name="Feyereisen R."/>
            <person name="Mechler-Hickson A."/>
            <person name="Mathers N."/>
            <person name="Lee C.E."/>
            <person name="Colbourne J.K."/>
            <person name="Biales A."/>
            <person name="Johnston J.S."/>
            <person name="Wellborn G.A."/>
            <person name="Rosendale A.J."/>
            <person name="Cridge A.G."/>
            <person name="Munoz-Torres M.C."/>
            <person name="Bain P.A."/>
            <person name="Manny A.R."/>
            <person name="Major K.M."/>
            <person name="Lambert F.N."/>
            <person name="Vulpe C.D."/>
            <person name="Tuck P."/>
            <person name="Blalock B.J."/>
            <person name="Lin Y.Y."/>
            <person name="Smith M.E."/>
            <person name="Ochoa-Acuna H."/>
            <person name="Chen M.M."/>
            <person name="Childers C.P."/>
            <person name="Qu J."/>
            <person name="Dugan S."/>
            <person name="Lee S.L."/>
            <person name="Chao H."/>
            <person name="Dinh H."/>
            <person name="Han Y."/>
            <person name="Doddapaneni H."/>
            <person name="Worley K.C."/>
            <person name="Muzny D.M."/>
            <person name="Gibbs R.A."/>
            <person name="Richards S."/>
        </authorList>
    </citation>
    <scope>NUCLEOTIDE SEQUENCE</scope>
    <source>
        <strain evidence="1">HAZT.00-mixed</strain>
        <tissue evidence="1">Whole organism</tissue>
    </source>
</reference>
<comment type="caution">
    <text evidence="1">The sequence shown here is derived from an EMBL/GenBank/DDBJ whole genome shotgun (WGS) entry which is preliminary data.</text>
</comment>
<accession>A0A6A0HAQ6</accession>
<evidence type="ECO:0000313" key="1">
    <source>
        <dbReference type="EMBL" id="KAA0202853.1"/>
    </source>
</evidence>